<feature type="region of interest" description="Disordered" evidence="8">
    <location>
        <begin position="719"/>
        <end position="773"/>
    </location>
</feature>
<feature type="compositionally biased region" description="Polar residues" evidence="8">
    <location>
        <begin position="3175"/>
        <end position="3194"/>
    </location>
</feature>
<evidence type="ECO:0000256" key="8">
    <source>
        <dbReference type="SAM" id="MobiDB-lite"/>
    </source>
</evidence>
<feature type="region of interest" description="Disordered" evidence="8">
    <location>
        <begin position="1123"/>
        <end position="1159"/>
    </location>
</feature>
<feature type="region of interest" description="Disordered" evidence="8">
    <location>
        <begin position="7149"/>
        <end position="7168"/>
    </location>
</feature>
<feature type="compositionally biased region" description="Basic and acidic residues" evidence="8">
    <location>
        <begin position="1195"/>
        <end position="1205"/>
    </location>
</feature>
<evidence type="ECO:0000313" key="13">
    <source>
        <dbReference type="RefSeq" id="XP_049310852.1"/>
    </source>
</evidence>
<feature type="compositionally biased region" description="Acidic residues" evidence="8">
    <location>
        <begin position="616"/>
        <end position="628"/>
    </location>
</feature>
<feature type="region of interest" description="Disordered" evidence="8">
    <location>
        <begin position="665"/>
        <end position="691"/>
    </location>
</feature>
<feature type="compositionally biased region" description="Low complexity" evidence="8">
    <location>
        <begin position="1257"/>
        <end position="1273"/>
    </location>
</feature>
<dbReference type="InterPro" id="IPR017853">
    <property type="entry name" value="GH"/>
</dbReference>
<evidence type="ECO:0000256" key="4">
    <source>
        <dbReference type="ARBA" id="ARBA00022801"/>
    </source>
</evidence>
<feature type="compositionally biased region" description="Acidic residues" evidence="8">
    <location>
        <begin position="6074"/>
        <end position="6106"/>
    </location>
</feature>
<feature type="compositionally biased region" description="Low complexity" evidence="8">
    <location>
        <begin position="6285"/>
        <end position="6297"/>
    </location>
</feature>
<feature type="region of interest" description="Disordered" evidence="8">
    <location>
        <begin position="1786"/>
        <end position="1891"/>
    </location>
</feature>
<feature type="compositionally biased region" description="Low complexity" evidence="8">
    <location>
        <begin position="3495"/>
        <end position="3506"/>
    </location>
</feature>
<feature type="region of interest" description="Disordered" evidence="8">
    <location>
        <begin position="4754"/>
        <end position="4817"/>
    </location>
</feature>
<feature type="compositionally biased region" description="Polar residues" evidence="8">
    <location>
        <begin position="4077"/>
        <end position="4089"/>
    </location>
</feature>
<feature type="domain" description="Chitin-binding type-2" evidence="10">
    <location>
        <begin position="7404"/>
        <end position="7463"/>
    </location>
</feature>
<feature type="compositionally biased region" description="Low complexity" evidence="8">
    <location>
        <begin position="2346"/>
        <end position="2357"/>
    </location>
</feature>
<feature type="compositionally biased region" description="Low complexity" evidence="8">
    <location>
        <begin position="2209"/>
        <end position="2232"/>
    </location>
</feature>
<feature type="region of interest" description="Disordered" evidence="8">
    <location>
        <begin position="4165"/>
        <end position="4211"/>
    </location>
</feature>
<feature type="compositionally biased region" description="Polar residues" evidence="8">
    <location>
        <begin position="2825"/>
        <end position="2841"/>
    </location>
</feature>
<feature type="compositionally biased region" description="Basic residues" evidence="8">
    <location>
        <begin position="7294"/>
        <end position="7306"/>
    </location>
</feature>
<feature type="compositionally biased region" description="Acidic residues" evidence="8">
    <location>
        <begin position="814"/>
        <end position="823"/>
    </location>
</feature>
<dbReference type="RefSeq" id="XP_049310852.1">
    <property type="nucleotide sequence ID" value="XM_049454895.1"/>
</dbReference>
<feature type="compositionally biased region" description="Low complexity" evidence="8">
    <location>
        <begin position="5446"/>
        <end position="5470"/>
    </location>
</feature>
<dbReference type="InterPro" id="IPR001223">
    <property type="entry name" value="Glyco_hydro18_cat"/>
</dbReference>
<feature type="region of interest" description="Disordered" evidence="8">
    <location>
        <begin position="1176"/>
        <end position="1317"/>
    </location>
</feature>
<feature type="compositionally biased region" description="Low complexity" evidence="8">
    <location>
        <begin position="1176"/>
        <end position="1185"/>
    </location>
</feature>
<dbReference type="Gene3D" id="2.170.140.10">
    <property type="entry name" value="Chitin binding domain"/>
    <property type="match status" value="2"/>
</dbReference>
<feature type="signal peptide" evidence="9">
    <location>
        <begin position="1"/>
        <end position="27"/>
    </location>
</feature>
<evidence type="ECO:0000259" key="11">
    <source>
        <dbReference type="PROSITE" id="PS51910"/>
    </source>
</evidence>
<feature type="compositionally biased region" description="Polar residues" evidence="8">
    <location>
        <begin position="1470"/>
        <end position="1495"/>
    </location>
</feature>
<feature type="compositionally biased region" description="Polar residues" evidence="8">
    <location>
        <begin position="5489"/>
        <end position="5510"/>
    </location>
</feature>
<feature type="compositionally biased region" description="Polar residues" evidence="8">
    <location>
        <begin position="1329"/>
        <end position="1355"/>
    </location>
</feature>
<feature type="compositionally biased region" description="Polar residues" evidence="8">
    <location>
        <begin position="2711"/>
        <end position="2724"/>
    </location>
</feature>
<dbReference type="InterPro" id="IPR050314">
    <property type="entry name" value="Glycosyl_Hydrlase_18"/>
</dbReference>
<feature type="compositionally biased region" description="Polar residues" evidence="8">
    <location>
        <begin position="1820"/>
        <end position="1829"/>
    </location>
</feature>
<accession>A0ABM3JNN9</accession>
<feature type="region of interest" description="Disordered" evidence="8">
    <location>
        <begin position="3078"/>
        <end position="3128"/>
    </location>
</feature>
<dbReference type="CDD" id="cd02872">
    <property type="entry name" value="GH18_chitolectin_chitotriosidase"/>
    <property type="match status" value="1"/>
</dbReference>
<dbReference type="SUPFAM" id="SSF54556">
    <property type="entry name" value="Chitinase insertion domain"/>
    <property type="match status" value="1"/>
</dbReference>
<feature type="compositionally biased region" description="Low complexity" evidence="8">
    <location>
        <begin position="462"/>
        <end position="477"/>
    </location>
</feature>
<feature type="compositionally biased region" description="Polar residues" evidence="8">
    <location>
        <begin position="1881"/>
        <end position="1891"/>
    </location>
</feature>
<feature type="region of interest" description="Disordered" evidence="8">
    <location>
        <begin position="2691"/>
        <end position="2725"/>
    </location>
</feature>
<dbReference type="SUPFAM" id="SSF57625">
    <property type="entry name" value="Invertebrate chitin-binding proteins"/>
    <property type="match status" value="2"/>
</dbReference>
<feature type="compositionally biased region" description="Low complexity" evidence="8">
    <location>
        <begin position="2569"/>
        <end position="2593"/>
    </location>
</feature>
<organism evidence="12 13">
    <name type="scientific">Bactrocera dorsalis</name>
    <name type="common">Oriental fruit fly</name>
    <name type="synonym">Dacus dorsalis</name>
    <dbReference type="NCBI Taxonomy" id="27457"/>
    <lineage>
        <taxon>Eukaryota</taxon>
        <taxon>Metazoa</taxon>
        <taxon>Ecdysozoa</taxon>
        <taxon>Arthropoda</taxon>
        <taxon>Hexapoda</taxon>
        <taxon>Insecta</taxon>
        <taxon>Pterygota</taxon>
        <taxon>Neoptera</taxon>
        <taxon>Endopterygota</taxon>
        <taxon>Diptera</taxon>
        <taxon>Brachycera</taxon>
        <taxon>Muscomorpha</taxon>
        <taxon>Tephritoidea</taxon>
        <taxon>Tephritidae</taxon>
        <taxon>Bactrocera</taxon>
        <taxon>Bactrocera</taxon>
    </lineage>
</organism>
<feature type="region of interest" description="Disordered" evidence="8">
    <location>
        <begin position="6597"/>
        <end position="6625"/>
    </location>
</feature>
<feature type="compositionally biased region" description="Low complexity" evidence="8">
    <location>
        <begin position="6888"/>
        <end position="6906"/>
    </location>
</feature>
<feature type="compositionally biased region" description="Basic and acidic residues" evidence="8">
    <location>
        <begin position="629"/>
        <end position="642"/>
    </location>
</feature>
<dbReference type="InterPro" id="IPR001579">
    <property type="entry name" value="Glyco_hydro_18_chit_AS"/>
</dbReference>
<feature type="region of interest" description="Disordered" evidence="8">
    <location>
        <begin position="5683"/>
        <end position="5740"/>
    </location>
</feature>
<feature type="region of interest" description="Disordered" evidence="8">
    <location>
        <begin position="2434"/>
        <end position="2461"/>
    </location>
</feature>
<feature type="compositionally biased region" description="Polar residues" evidence="8">
    <location>
        <begin position="4200"/>
        <end position="4211"/>
    </location>
</feature>
<feature type="compositionally biased region" description="Low complexity" evidence="8">
    <location>
        <begin position="2364"/>
        <end position="2386"/>
    </location>
</feature>
<protein>
    <submittedName>
        <fullName evidence="13">LOW QUALITY PROTEIN: mucin-16</fullName>
    </submittedName>
</protein>
<dbReference type="InterPro" id="IPR011583">
    <property type="entry name" value="Chitinase_II/V-like_cat"/>
</dbReference>
<feature type="region of interest" description="Disordered" evidence="8">
    <location>
        <begin position="793"/>
        <end position="898"/>
    </location>
</feature>
<feature type="region of interest" description="Disordered" evidence="8">
    <location>
        <begin position="3262"/>
        <end position="3369"/>
    </location>
</feature>
<dbReference type="PANTHER" id="PTHR11177">
    <property type="entry name" value="CHITINASE"/>
    <property type="match status" value="1"/>
</dbReference>
<feature type="compositionally biased region" description="Low complexity" evidence="8">
    <location>
        <begin position="2898"/>
        <end position="2910"/>
    </location>
</feature>
<feature type="region of interest" description="Disordered" evidence="8">
    <location>
        <begin position="5438"/>
        <end position="5511"/>
    </location>
</feature>
<evidence type="ECO:0000256" key="6">
    <source>
        <dbReference type="ARBA" id="ARBA00023295"/>
    </source>
</evidence>
<feature type="compositionally biased region" description="Polar residues" evidence="8">
    <location>
        <begin position="1148"/>
        <end position="1159"/>
    </location>
</feature>
<dbReference type="GeneID" id="105222986"/>
<feature type="compositionally biased region" description="Low complexity" evidence="8">
    <location>
        <begin position="2112"/>
        <end position="2122"/>
    </location>
</feature>
<feature type="region of interest" description="Disordered" evidence="8">
    <location>
        <begin position="2502"/>
        <end position="2596"/>
    </location>
</feature>
<feature type="compositionally biased region" description="Acidic residues" evidence="8">
    <location>
        <begin position="5068"/>
        <end position="5081"/>
    </location>
</feature>
<dbReference type="PROSITE" id="PS51910">
    <property type="entry name" value="GH18_2"/>
    <property type="match status" value="1"/>
</dbReference>
<feature type="region of interest" description="Disordered" evidence="8">
    <location>
        <begin position="6823"/>
        <end position="6846"/>
    </location>
</feature>
<feature type="compositionally biased region" description="Polar residues" evidence="8">
    <location>
        <begin position="6767"/>
        <end position="6778"/>
    </location>
</feature>
<feature type="compositionally biased region" description="Polar residues" evidence="8">
    <location>
        <begin position="3094"/>
        <end position="3106"/>
    </location>
</feature>
<feature type="compositionally biased region" description="Basic and acidic residues" evidence="8">
    <location>
        <begin position="2552"/>
        <end position="2562"/>
    </location>
</feature>
<feature type="region of interest" description="Disordered" evidence="8">
    <location>
        <begin position="6864"/>
        <end position="6929"/>
    </location>
</feature>
<feature type="compositionally biased region" description="Polar residues" evidence="8">
    <location>
        <begin position="4476"/>
        <end position="4504"/>
    </location>
</feature>
<feature type="compositionally biased region" description="Low complexity" evidence="8">
    <location>
        <begin position="5406"/>
        <end position="5419"/>
    </location>
</feature>
<feature type="compositionally biased region" description="Polar residues" evidence="8">
    <location>
        <begin position="880"/>
        <end position="898"/>
    </location>
</feature>
<evidence type="ECO:0000256" key="2">
    <source>
        <dbReference type="ARBA" id="ARBA00022669"/>
    </source>
</evidence>
<keyword evidence="6 7" id="KW-0326">Glycosidase</keyword>
<evidence type="ECO:0000256" key="3">
    <source>
        <dbReference type="ARBA" id="ARBA00022729"/>
    </source>
</evidence>
<feature type="compositionally biased region" description="Low complexity" evidence="8">
    <location>
        <begin position="3472"/>
        <end position="3481"/>
    </location>
</feature>
<feature type="compositionally biased region" description="Acidic residues" evidence="8">
    <location>
        <begin position="5693"/>
        <end position="5721"/>
    </location>
</feature>
<feature type="region of interest" description="Disordered" evidence="8">
    <location>
        <begin position="2346"/>
        <end position="2386"/>
    </location>
</feature>
<feature type="compositionally biased region" description="Polar residues" evidence="8">
    <location>
        <begin position="3145"/>
        <end position="3166"/>
    </location>
</feature>
<dbReference type="InterPro" id="IPR029070">
    <property type="entry name" value="Chitinase_insertion_sf"/>
</dbReference>
<comment type="similarity">
    <text evidence="1">Belongs to the glycosyl hydrolase 18 family. Chitinase class II subfamily.</text>
</comment>
<keyword evidence="5" id="KW-1015">Disulfide bond</keyword>
<evidence type="ECO:0000256" key="7">
    <source>
        <dbReference type="RuleBase" id="RU000489"/>
    </source>
</evidence>
<dbReference type="SMART" id="SM00494">
    <property type="entry name" value="ChtBD2"/>
    <property type="match status" value="2"/>
</dbReference>
<dbReference type="InterPro" id="IPR002557">
    <property type="entry name" value="Chitin-bd_dom"/>
</dbReference>
<feature type="compositionally biased region" description="Polar residues" evidence="8">
    <location>
        <begin position="6321"/>
        <end position="6330"/>
    </location>
</feature>
<feature type="compositionally biased region" description="Low complexity" evidence="8">
    <location>
        <begin position="2241"/>
        <end position="2250"/>
    </location>
</feature>
<feature type="compositionally biased region" description="Low complexity" evidence="8">
    <location>
        <begin position="1527"/>
        <end position="1537"/>
    </location>
</feature>
<dbReference type="Proteomes" id="UP001652620">
    <property type="component" value="Chromosome 4"/>
</dbReference>
<feature type="compositionally biased region" description="Basic residues" evidence="8">
    <location>
        <begin position="6867"/>
        <end position="6885"/>
    </location>
</feature>
<feature type="compositionally biased region" description="Low complexity" evidence="8">
    <location>
        <begin position="4178"/>
        <end position="4191"/>
    </location>
</feature>
<feature type="compositionally biased region" description="Polar residues" evidence="8">
    <location>
        <begin position="6156"/>
        <end position="6174"/>
    </location>
</feature>
<feature type="region of interest" description="Disordered" evidence="8">
    <location>
        <begin position="5994"/>
        <end position="6191"/>
    </location>
</feature>
<feature type="compositionally biased region" description="Polar residues" evidence="8">
    <location>
        <begin position="1840"/>
        <end position="1850"/>
    </location>
</feature>
<feature type="compositionally biased region" description="Polar residues" evidence="8">
    <location>
        <begin position="681"/>
        <end position="691"/>
    </location>
</feature>
<proteinExistence type="inferred from homology"/>
<dbReference type="Pfam" id="PF00704">
    <property type="entry name" value="Glyco_hydro_18"/>
    <property type="match status" value="1"/>
</dbReference>
<name>A0ABM3JNN9_BACDO</name>
<reference evidence="13" key="1">
    <citation type="submission" date="2025-08" db="UniProtKB">
        <authorList>
            <consortium name="RefSeq"/>
        </authorList>
    </citation>
    <scope>IDENTIFICATION</scope>
    <source>
        <tissue evidence="13">Adult</tissue>
    </source>
</reference>
<keyword evidence="4 7" id="KW-0378">Hydrolase</keyword>
<feature type="compositionally biased region" description="Polar residues" evidence="8">
    <location>
        <begin position="1223"/>
        <end position="1256"/>
    </location>
</feature>
<feature type="compositionally biased region" description="Acidic residues" evidence="8">
    <location>
        <begin position="6007"/>
        <end position="6032"/>
    </location>
</feature>
<evidence type="ECO:0000259" key="10">
    <source>
        <dbReference type="PROSITE" id="PS50940"/>
    </source>
</evidence>
<feature type="compositionally biased region" description="Low complexity" evidence="8">
    <location>
        <begin position="4790"/>
        <end position="4801"/>
    </location>
</feature>
<feature type="compositionally biased region" description="Low complexity" evidence="8">
    <location>
        <begin position="6039"/>
        <end position="6053"/>
    </location>
</feature>
<dbReference type="PROSITE" id="PS01095">
    <property type="entry name" value="GH18_1"/>
    <property type="match status" value="1"/>
</dbReference>
<feature type="region of interest" description="Disordered" evidence="8">
    <location>
        <begin position="2857"/>
        <end position="2912"/>
    </location>
</feature>
<feature type="region of interest" description="Disordered" evidence="8">
    <location>
        <begin position="5041"/>
        <end position="5161"/>
    </location>
</feature>
<feature type="compositionally biased region" description="Low complexity" evidence="8">
    <location>
        <begin position="6175"/>
        <end position="6188"/>
    </location>
</feature>
<feature type="compositionally biased region" description="Basic and acidic residues" evidence="8">
    <location>
        <begin position="726"/>
        <end position="737"/>
    </location>
</feature>
<feature type="compositionally biased region" description="Polar residues" evidence="8">
    <location>
        <begin position="758"/>
        <end position="767"/>
    </location>
</feature>
<feature type="compositionally biased region" description="Polar residues" evidence="8">
    <location>
        <begin position="3262"/>
        <end position="3278"/>
    </location>
</feature>
<feature type="compositionally biased region" description="Polar residues" evidence="8">
    <location>
        <begin position="4051"/>
        <end position="4069"/>
    </location>
</feature>
<feature type="region of interest" description="Disordered" evidence="8">
    <location>
        <begin position="6275"/>
        <end position="6330"/>
    </location>
</feature>
<evidence type="ECO:0000256" key="5">
    <source>
        <dbReference type="ARBA" id="ARBA00023157"/>
    </source>
</evidence>
<feature type="region of interest" description="Disordered" evidence="8">
    <location>
        <begin position="2072"/>
        <end position="2278"/>
    </location>
</feature>
<evidence type="ECO:0000313" key="12">
    <source>
        <dbReference type="Proteomes" id="UP001652620"/>
    </source>
</evidence>
<feature type="compositionally biased region" description="Low complexity" evidence="8">
    <location>
        <begin position="2176"/>
        <end position="2186"/>
    </location>
</feature>
<feature type="domain" description="GH18" evidence="11">
    <location>
        <begin position="29"/>
        <end position="406"/>
    </location>
</feature>
<feature type="region of interest" description="Disordered" evidence="8">
    <location>
        <begin position="2800"/>
        <end position="2841"/>
    </location>
</feature>
<feature type="compositionally biased region" description="Polar residues" evidence="8">
    <location>
        <begin position="5356"/>
        <end position="5379"/>
    </location>
</feature>
<feature type="compositionally biased region" description="Polar residues" evidence="8">
    <location>
        <begin position="6910"/>
        <end position="6929"/>
    </location>
</feature>
<feature type="compositionally biased region" description="Basic and acidic residues" evidence="8">
    <location>
        <begin position="1502"/>
        <end position="1516"/>
    </location>
</feature>
<feature type="region of interest" description="Disordered" evidence="8">
    <location>
        <begin position="4044"/>
        <end position="4089"/>
    </location>
</feature>
<feature type="region of interest" description="Disordered" evidence="8">
    <location>
        <begin position="5605"/>
        <end position="5665"/>
    </location>
</feature>
<feature type="region of interest" description="Disordered" evidence="8">
    <location>
        <begin position="412"/>
        <end position="501"/>
    </location>
</feature>
<evidence type="ECO:0000256" key="1">
    <source>
        <dbReference type="ARBA" id="ARBA00009121"/>
    </source>
</evidence>
<feature type="compositionally biased region" description="Basic and acidic residues" evidence="8">
    <location>
        <begin position="5082"/>
        <end position="5091"/>
    </location>
</feature>
<feature type="compositionally biased region" description="Polar residues" evidence="8">
    <location>
        <begin position="4513"/>
        <end position="4523"/>
    </location>
</feature>
<feature type="compositionally biased region" description="Low complexity" evidence="8">
    <location>
        <begin position="2145"/>
        <end position="2168"/>
    </location>
</feature>
<feature type="compositionally biased region" description="Polar residues" evidence="8">
    <location>
        <begin position="2857"/>
        <end position="2880"/>
    </location>
</feature>
<keyword evidence="3 9" id="KW-0732">Signal</keyword>
<dbReference type="InterPro" id="IPR036508">
    <property type="entry name" value="Chitin-bd_dom_sf"/>
</dbReference>
<feature type="compositionally biased region" description="Basic and acidic residues" evidence="8">
    <location>
        <begin position="2502"/>
        <end position="2511"/>
    </location>
</feature>
<keyword evidence="2" id="KW-0147">Chitin-binding</keyword>
<feature type="compositionally biased region" description="Low complexity" evidence="8">
    <location>
        <begin position="570"/>
        <end position="615"/>
    </location>
</feature>
<feature type="domain" description="Chitin-binding type-2" evidence="10">
    <location>
        <begin position="506"/>
        <end position="567"/>
    </location>
</feature>
<feature type="region of interest" description="Disordered" evidence="8">
    <location>
        <begin position="1459"/>
        <end position="1545"/>
    </location>
</feature>
<feature type="compositionally biased region" description="Low complexity" evidence="8">
    <location>
        <begin position="1123"/>
        <end position="1147"/>
    </location>
</feature>
<feature type="compositionally biased region" description="Polar residues" evidence="8">
    <location>
        <begin position="4947"/>
        <end position="4958"/>
    </location>
</feature>
<feature type="compositionally biased region" description="Polar residues" evidence="8">
    <location>
        <begin position="4802"/>
        <end position="4813"/>
    </location>
</feature>
<dbReference type="PANTHER" id="PTHR11177:SF399">
    <property type="entry name" value="CHITINASE 6, ISOFORM C"/>
    <property type="match status" value="1"/>
</dbReference>
<feature type="region of interest" description="Disordered" evidence="8">
    <location>
        <begin position="5174"/>
        <end position="5228"/>
    </location>
</feature>
<feature type="compositionally biased region" description="Polar residues" evidence="8">
    <location>
        <begin position="6107"/>
        <end position="6120"/>
    </location>
</feature>
<feature type="compositionally biased region" description="Low complexity" evidence="8">
    <location>
        <begin position="738"/>
        <end position="756"/>
    </location>
</feature>
<feature type="region of interest" description="Disordered" evidence="8">
    <location>
        <begin position="3143"/>
        <end position="3194"/>
    </location>
</feature>
<feature type="compositionally biased region" description="Low complexity" evidence="8">
    <location>
        <begin position="5043"/>
        <end position="5055"/>
    </location>
</feature>
<feature type="compositionally biased region" description="Basic and acidic residues" evidence="8">
    <location>
        <begin position="1830"/>
        <end position="1839"/>
    </location>
</feature>
<feature type="compositionally biased region" description="Acidic residues" evidence="8">
    <location>
        <begin position="5622"/>
        <end position="5639"/>
    </location>
</feature>
<feature type="compositionally biased region" description="Polar residues" evidence="8">
    <location>
        <begin position="918"/>
        <end position="927"/>
    </location>
</feature>
<evidence type="ECO:0000256" key="9">
    <source>
        <dbReference type="SAM" id="SignalP"/>
    </source>
</evidence>
<keyword evidence="12" id="KW-1185">Reference proteome</keyword>
<feature type="region of interest" description="Disordered" evidence="8">
    <location>
        <begin position="4459"/>
        <end position="4530"/>
    </location>
</feature>
<feature type="region of interest" description="Disordered" evidence="8">
    <location>
        <begin position="5352"/>
        <end position="5422"/>
    </location>
</feature>
<feature type="region of interest" description="Disordered" evidence="8">
    <location>
        <begin position="4947"/>
        <end position="4975"/>
    </location>
</feature>
<feature type="compositionally biased region" description="Basic and acidic residues" evidence="8">
    <location>
        <begin position="1851"/>
        <end position="1866"/>
    </location>
</feature>
<feature type="compositionally biased region" description="Low complexity" evidence="8">
    <location>
        <begin position="4640"/>
        <end position="4651"/>
    </location>
</feature>
<feature type="region of interest" description="Disordered" evidence="8">
    <location>
        <begin position="4628"/>
        <end position="4651"/>
    </location>
</feature>
<feature type="compositionally biased region" description="Polar residues" evidence="8">
    <location>
        <begin position="5197"/>
        <end position="5206"/>
    </location>
</feature>
<gene>
    <name evidence="13" type="primary">LOC105222986</name>
</gene>
<feature type="region of interest" description="Disordered" evidence="8">
    <location>
        <begin position="3450"/>
        <end position="3512"/>
    </location>
</feature>
<feature type="compositionally biased region" description="Acidic residues" evidence="8">
    <location>
        <begin position="928"/>
        <end position="939"/>
    </location>
</feature>
<feature type="region of interest" description="Disordered" evidence="8">
    <location>
        <begin position="1329"/>
        <end position="1358"/>
    </location>
</feature>
<dbReference type="Gene3D" id="3.10.50.10">
    <property type="match status" value="1"/>
</dbReference>
<feature type="compositionally biased region" description="Acidic residues" evidence="8">
    <location>
        <begin position="5385"/>
        <end position="5405"/>
    </location>
</feature>
<dbReference type="Gene3D" id="3.20.20.80">
    <property type="entry name" value="Glycosidases"/>
    <property type="match status" value="1"/>
</dbReference>
<feature type="region of interest" description="Disordered" evidence="8">
    <location>
        <begin position="910"/>
        <end position="940"/>
    </location>
</feature>
<feature type="region of interest" description="Disordered" evidence="8">
    <location>
        <begin position="6764"/>
        <end position="6786"/>
    </location>
</feature>
<feature type="compositionally biased region" description="Acidic residues" evidence="8">
    <location>
        <begin position="4460"/>
        <end position="4469"/>
    </location>
</feature>
<sequence length="7463" mass="821252">MLPLPRGAVWQTLFLLCAVLFINEVRSEGRVVCYYTNWSVYRPGTAKFNPQNINPYLCTHLVYAFGGFTKDNQMKPFDKYQDVEQGGYAKFTGLKTYNKQLKTMIAIGGWNEASSRFSPLMANPERRQQFIKNILKFLRQNHFDGIDLDWEYPAQREGGKPRDRDNYAQFVQELRAEFERESQKTGRPRLLLTMAVPAGIENIEKGYDIPKLNKYLDWFNVLSYDFHSSHEPSANHHAPLYSLEEESEYNYDAELNIDYSIKYYLKAGADRDKLVLGIPTYGRSYTLINEESTEIGAPSEGPGEQGDATREKGYLAYYEICQNLKEDPEWTVVQPNPNAMGPYAYRRNQWVGYDDEAIVRKKAQYVVENGLGGIMFWAIDNDDFRGTCNGKPYPLIEAAKDAMLEGLGLGINEVAKPNSPKKPSRSRSRENSSSKLNRIGGSSEGKGSASRTTLSSGRRRIQSSTTTTTQAPETTIRLTNPEGSSLYIGGRVTTPAPPTTPDPGTDFKCEEEGFFQHPRDCKKYYWCLDSGPSGLGIVGHQFTCPSGLYFNPAADSCDFARNVPCKTKKATTAAPVTSTTTTTTTPRPSASPNRISAATSRTSFFRTTTTTTSAPEEYEEEEEEEVEDAPAHAKDRDAEEDPQVIKELIELIRKVGGLEELEKHLQHKDDGSISIKGSSSESGVATTPTPISKNLYDKVLSKPNTFNSFRNRFTSSSLFRKSGQTKTEESTSTKLESEESQSTEGASSSGYSKYSSVVRGNSRQGPQNEGLDKLSEFDGFLKEKKQYVTINRHRGAFRGQDDEDEVEEKQTAEELNENTEEEELSSRSKTTKRPTNTVTPSYASIKRTRPTTLRTESDEEAEGSDEEVKTVKESEEKRTYTSLNRNRGRFTTTESSQAAEEIVTNANRYKYLERTRPTNRLQTSASSQDDDEEDQEDEQNVTVQLNGAAIDSTQKSTHTTTRIYANIGRRTTTTTETPITTQETPTRYNLLENTFSNNETPEPILPTTTTTVTTANDSPALSITIKNTNPQFIPITTKQTITTTSQPIISTTNAAATTTTSNDIELTDTKSTITTLPPNLESDSKDALDLSLDVNSLIEKTTLTPNESPKDIELAETTTARTTKATTTTETLTSTATTATSTDTDQTPNGDEVTNLSNNRTKTQYKFITRTRNVTKATTTTTNTDIDTENESESENNKIFKETKKTSLKSGSSSSTDDKLSSNIRGNTFKYSGGRRQQQTNELLTRKNQIQNQQLDSTTDSTNSITTTESTPTNEFLGTISSPRPFGYPRRRTRPNNTNPTNNADIQITTTESSEDEQSIVKTRLTATSASKNKVSSNSDVLQVQNGLETNADEGSTTRTLTQTKLHTHTHVVDVVDGVSGINTNNSLRHVVDRNHSLSINDTLSAQEKSDSRAHTASAETLQSELESKREQLANTVLENKSRVSVTQLNALTTNTKDETVKASKYRGKSLTTETETSSAQNSLSARTADSTNFRSRGLKMVSEEKDDLKSNDTGKESVSNAENETNHTTSTYTTVTGDNGEENTTSTVTMQANETTITDEGNGMVKIQTVYTTITNSDEAGTKQHKISADEHSTLNSNENGVNNNKAGKTYATISRGHMQTHESKLDESHTATNEDLGTKNTTTFETLDDGSVVRTTVYTTRTKDSSGKIITTTVEETITTRTKIENYVPSSDGESSDRKYQTITRRTDHTHEPTTETIHYNTIVRGSDGVKLNEDQTSSFYRNLEEVAKQAEQSRSRIYQGISRGGKIAQTTLENEATSGVVESEDSRWVGKSETHTIERGSSKYHTINRGHTESGFDASTVTSNQRENSRFTDKTSKNANGYVSTNLSKEKVSGLQITEDKNESSTSTKNSSEKSSKFTGASVDSSLEVENTAAEITDEENRVTTPRLAETTTASYTTTTVDVSTSLPEIDDTTIITATEVNIPTSFKERTSSQIAEKNTTLYISKVHSRPTTTEIPVTTVIPEIKETSNSSSSLAELATHKESFTHHRGITSYSAVKSEDVSNETAKTTRVRPTITKTSADTDSTVEKNNTTHHRVATSENTEINSTEVRHIARSRPRTTPVPQTTKQSEIEETTVAKTETSRKYRNRPTTTAVPETTTRPEIEKTTVTSTETNRKYRNRPTTTAVPETTTQPEIEETTVTSTETSRKYGNRPTTTAVPETTTRPEIEKATVTSTETSRKYRNKPTTTVVPETTTQPEIEETTVTSTETSRKYRNKPTTTAVPETTTHPKIEETTVTSTETSRKYSNRPTTTTIPETTTHQEMEETTTVTTEQIVKARGKSTTIAVPETTTHQGMEETTIASSTTTATPETTSPMIIEETTESVSTEAVTNSTKTEPQDSTTVIESTSIPETTTSVSSVPETTFSSPFVNTRHKVFAYSEQKHTADTNFKVRSKATTTSPPETTQEIITSSETAATSKQSIARHRVSGSTKYTENDSTEAIHKVRGRPITTLAPETTVAKSSETDRRNITRHRTFDKIEENSTETKLKVRSRPTTTISPETTISSSETDTNGNRRNGIRHRTGTSFNKTEENLTESKFRVRSRPTTTTANSETEETTLSSLSGSNTATNKKTFTRQRVGTIAETIEESSVAIKSKVRGKPTTTASPETTLIPEETTTSPVTYSTISASTTPATPATTSIPEIMVTTVTASAESLTLGTIDTTSEISKAEGKLSTTDSPPTTLAPEVSETSTLPSTETVTDPTEDISNIKVITEASATTESSTFVISPETTTTAVPTSTLASIQTATPTTSETISETEQPTTENIGNRIAQKSFKGTNHSFSRASSVKTKVSTQEKEAATENVDTQVHGSKGRAQTTRGYVLRNGDQVSTSFIDTTSNRKTTSHTYSANEKSSTTRYSSRRDEGEDDEIKSTTVTPQRRTTYRGTYRPRMDKDDLSSLLALDVNKHRPYNESQYNLGKRIYLDGIYKGEESSGLSSERNSYQTVGAQLGNTNIDAHEGSTKIGADAAATQDISIRTKTVNNRNGTNSNHRRTTVIRRRISGSRNSTRNNNEIVAAKLAEGSAGIKTVEGVGEDGRISTTFSSTQKKTVTISHNDAENVNQSNSENKHAVVKSTNSESLGSTTVGALEGSSNEEESTSSKSKKLEEEVTILDNKNIASDAVKSDTTNAGNSATYSSKRIESTSAAGGEADADINTSNNTANSSQRTTFANKTKSIRISDSNAASSNGIVTTNSNESSATNYRQLSLFAKNRKFLETEANEASTNHNVDHEDNAAHVSETTTTKLSGLNKVGTQGTVSDEGAVETDESNAKEFSRNRSSSFRSGSGRGRYSGRAQYSNDGSRRNVNRLNAADRYSSKTEYNESGSTKTQTTYTQTYNNGDDTQKTVKRVHTKTVQKAEPEYEYVYEVITEKIPPSTPRPVTRNRGGVRFRDTDLSSLLSLDFAAKSKRRQEGEKTIVKTRRKLIKKPATVTESENVEEYEYEEQRTNSQATTRPTRPTPTEGSTIVRRTRPTRPLRTTTSTTQRTADAEEEDVAQLVTTTASPKPTAKKGFVFKRPISKLTSKTTTTEEPPAEEPLTTTTEAAIQTTRKGFAFKRPISIITTTEAPAKITTDTSSEATVATPRPALRRKLIKIQRPLSKTKVEEVVNEQEVVVKQAKVVTSSQESSAPTTTTNNTTAEESVTITTFTTEETPKPFSSTSTEEATKITTTTHAVETSDDSLNVLKKQFSNAITNLRTNADETVNSKGHTTVLTKTTTTTNTVDGGTETITKTEKEITEHNSVSDLNNELNEAGEDASLSLPIYHRRKYYQYYKDSPVIYIGKPQPPTSAETSSVDIKKQIHEVFNISNDGNTSLGSGELDNNSADVAVATADNNNTDHFLLKTRVKVDGHLGAKSIGTKFTTSGEEIIDDQNAKAELEQLFASMQTTANIAAKEYLTDTKDNNRVGKTFREQISTITQLSALKPDLDSALTNPTTETTIDKEIPTIKITLLPQDKQQRNEDARALRNYVTLNRLRTTTEASPAEETTIASKYIKPKRVYGTLNRNRTEQSTNNLINEEIKDQSAISKEDIGSTSGRRTFNQFSKPSTRLTAKRPFSDNLNDQTATNLSASGTDVANDSIEGTTRRSLITIKRPKFGTTTVKTLEETDESNYSDDVISTTTDSLIKTTRRPLNALPNSRFRTTTAKSTDVVVDNEESNSVEQTTSSISSTKSDSLDKTTRQRLNSVNSSKLRSATVKATEVEDVDEEAQSSIENTTIEPQEKTTRRPLNSINSSKFRTTTIKTIKSENEDEELDETNISLQEKSTLRPLNIINGSKFRTTTAKITVEDNDSEESQEVPYAAIESTTNELLEQTTQRPLRPLNSINSSNFRTTTVKIGVEDNDVEENDNVDETTKTIENTTNESLRKTTRRPLNSINSLRFRTTTFKTAEEVDDIEGSNSAKETDASIEVTTSAPLTKTTRRTLNIINASRFRTTTVKTIDADTESEESNVDDEKTASTRAPQPNTTRRPLNFINSSRFRTTTVKSKGSIEGESTDANTLESSIDTTTTNPLETTTRRSYNSINRLKLRTTTAGSVDEQDGDSAEKFVKEETVTTTRRPLNALNRFKTTTESAIKDQNSAEDYIQEVTLTKGTTRRPYTAVNRLTIKTATRDEESSSEQIAENEANTTTVATPNTTKSKTRIYAVLNRKTLVTKPAVVISDAVDTTSFESSTENEYKRNYTTLNAVSNKDTSSSVANSTNIGQEEKVEDEENLRIIEGTTKRTYLTLNRISTTTESSEEVTAKDNEAIASTEENSNTIFERNESKQSEENTTETVTVSNYNSTDSNVENINTTTIDNEDDNKATRRPVLIRKRIYVTTTTSAPSDETTTEKSIDTTTESIGRRTVNLRKRIQSTTTQAPTTEAAVEETNNTTSTTLKATRIPLLIRKRLNATSSTATEAPNLVDETSTSVETITRRPFAGFNRQRLSTTTQLPAESLTNVDDTESAKTESESSGTKKIAFGQTNRHRALLLPTTETSTATIEVIDTDSTTRRTFGINRAKTTTVTPAKNAENLTTKRTFNVFAQKTRPTTTKRPLLPSINRSLYQRTEEVQDVDDNEYSDDYEEPPRPSKPEYQRPQFFTSERTRLQAVTRRPYKPSSVADKEYYDEYEDSDDEYDENSDEKSELNRAAFGRLPTKPPTTELQNSLQNLRDRVKLSQTRDENNEGVVNSRLQLLAANRAKTTARPTSTDTDKKDEHIDDGDTSAEHDSNALNVKNSIVSFFASRNNTNRTSTVANTLSGTKINLSLKSNSTRITDDESSHVVKEAEREADKQFDNVDYNDVDNDDDVVVPSTNDKGNEVNSKRRFQKYQFNRARFTTTTTTTTLAPTTTTSATRAATNQFTPKQLYQSNRNRTATRTNQVNALVDDKGDDDDDDEEDEDYSESEVNEDSTITTTESTLTTSPAPTLRRIRVLKYRRPVGGNSNATLISSSVNDNSNSTISSVTNTTNTVSESLDTPVSSEQQVERTRLAPFNTTDPHTQETQSESPVNTEQVPTKRFRKVIRKLIRPLNRTTEATLSKETKVDNELTTETTLTGAPRINGTRYGFGRGNSFRAQTLNATGVRENDTITEDSKLNKARTNLFGKVNRTRFGSDVNSGSTEKQYETDEEDSETDTEIETETDTEAVTAPATTQKPRAAFIRPKSKDTTTVASGFTLATRRPFVFSRASSTTKAAAENGEDDEEDGNEDENEEDAEEEEDYDENEEGMSTPALEQEKEIENKQSNVTVVSESTENIGAEQTLSPRPIVATTRLKKLLPGVDTTTAIATNELEESTDTDSNTNETPIKNTLLITRRPFGLLARTKATQNETETEINTEEQDTADIVTTTLPRRPYSIESRLKVSQNESESHDEEQNNAEVTTAIPRRIFGLGAQTKLKLNETENGTQEEEHEEVTTKSTPLVRPTFRRKLVARRPYVPPKVSGITISTTVPTTPKPKRKFVRRKFGRFHPFNAVNRNTGEGFVRTDPRGQLLPETKRFRIQDGKRVPIPDSETLAEDEEYEEYEDENDEDEDEEETTTNDEQNKPQTPVPIVRPVTRPTGLFNKPPTTLLNSFREKAAETETDTEENVASENEEEEEDEEEDEDEENVDASGDDTQQASPKFNTPTYRPKDNRVPPGARPALPSTSTPTSGNVPFNGRARQPPSSAERTNGNRFGTSALGNTRVTNRPRVVNRPQGVVPPSLPLKPIATTFERTTPVVPTKPAPFIPTNTRSYERKYTATSTETPETVSDNSLIEDLNIEALNARNKKIFDINSKKHTTLKPKIAIPGAKQTPTDQQQDTQDPFKQNTETENDDEYTADVGGGEQGYITTTPRTSAASDTNTDYYINANEISSQDNGSVGERTIFTTPQTPTTTLLHVFTQTDDEQTNRPPTDSVNTIGRLVPERARPKHKVVEINRIVEITSKAEKLRRKSKSNQEFLKPIEESQLQVESLPHLEQLGEISVVKFVHLVDGSDISVDGHSTVTDYTPTEPTASAPVRNSLPEGVPYFVPQYTYSTESAQVRTTLEQRNGKALIPEVIRSAVESSTISLEGLFEGGRQGKELNSVNNVYYIFGTDETTTTSTVNINENANVNVNETQNIEITTPSTSTSSSFALPTATTLSTTETSTTTTTTASALPLIPHSDSVNNIPNEVSTNLESTTIVGNTVAEEENTTKMPLIANTSTIEATFSQYNANLAEVNSNLVETTTSTAVATEDTASTDTAVKSSTYVRPVVPLPLLRPESNESSPLVITIANLDKVILSKVDRTVSAENKAASTITDQTQLTEPKPADSNAEYSSRFASIIQAPTNLIHDTNAKAQLASANVSKTVASSVGNSSDSDSAAGSSVSTNATSSLSSGSIVKEVISFSTETHVVRKKKSRKNRARKSQKSGKPRPTTVAPADAPVVTVTPNVVSNDEGYQTSSTSASVTELPTTTSAPITTPRVRVIHFVRTPTATTIVTATAQTRRPVLSVRRRKINSPNASSGIAYQTAITSLQTSQTAAATTTTANADASTKSDELLIITTELPTTTFNKQQLQRNRNKLVTPAATAATATTTDDLNAPTTTQFTAAAITLNNANNNQKSYLNTKYRAKLVAAGLSTISTSLATETPNVDGAAAAATTTASNDIIQQANVNTNTKQPSTVLRRKFQARRLITTTTTSATDDSATEQPRTPNPLFKRRFSLTANPSATTILTPSTNTPADALTTTLFVDGFDAEDASDQVAKSSVHTNHFNQFVHNAEDNEAQIPPRTLTSGIKASPLKSKSHIAVTTTHAPLEPQQPYVESITRRMGTVAATTEFTASKRKSVASKRRPQKYTPPTPQTSTESLASRRGQSAKEAVNRRRPNKYAAGDSFERLNGNQAAPAKPTTHVSTAKSSHRQVVDYDYYDDENERVVGNTEGQQLKVILHGRGIIECLDQGNFPHPLSCRKFISCAKFETGGVVGWEYTCPKGLSYDPVGGMCNWAAGLGCKE</sequence>
<feature type="region of interest" description="Disordered" evidence="8">
    <location>
        <begin position="570"/>
        <end position="642"/>
    </location>
</feature>
<feature type="region of interest" description="Disordered" evidence="8">
    <location>
        <begin position="2766"/>
        <end position="2785"/>
    </location>
</feature>
<dbReference type="SUPFAM" id="SSF51445">
    <property type="entry name" value="(Trans)glycosidases"/>
    <property type="match status" value="1"/>
</dbReference>
<feature type="compositionally biased region" description="Acidic residues" evidence="8">
    <location>
        <begin position="5124"/>
        <end position="5137"/>
    </location>
</feature>
<dbReference type="PROSITE" id="PS50940">
    <property type="entry name" value="CHIT_BIND_II"/>
    <property type="match status" value="2"/>
</dbReference>
<dbReference type="SMART" id="SM00636">
    <property type="entry name" value="Glyco_18"/>
    <property type="match status" value="1"/>
</dbReference>
<feature type="compositionally biased region" description="Basic and acidic residues" evidence="8">
    <location>
        <begin position="1787"/>
        <end position="1804"/>
    </location>
</feature>
<feature type="compositionally biased region" description="Low complexity" evidence="8">
    <location>
        <begin position="3344"/>
        <end position="3361"/>
    </location>
</feature>
<feature type="compositionally biased region" description="Polar residues" evidence="8">
    <location>
        <begin position="6137"/>
        <end position="6147"/>
    </location>
</feature>
<feature type="compositionally biased region" description="Basic and acidic residues" evidence="8">
    <location>
        <begin position="866"/>
        <end position="879"/>
    </location>
</feature>
<feature type="chain" id="PRO_5045117535" evidence="9">
    <location>
        <begin position="28"/>
        <end position="7463"/>
    </location>
</feature>
<dbReference type="Pfam" id="PF01607">
    <property type="entry name" value="CBM_14"/>
    <property type="match status" value="2"/>
</dbReference>
<feature type="compositionally biased region" description="Polar residues" evidence="8">
    <location>
        <begin position="2800"/>
        <end position="2815"/>
    </location>
</feature>
<feature type="compositionally biased region" description="Low complexity" evidence="8">
    <location>
        <begin position="2516"/>
        <end position="2532"/>
    </location>
</feature>
<feature type="region of interest" description="Disordered" evidence="8">
    <location>
        <begin position="7286"/>
        <end position="7369"/>
    </location>
</feature>
<feature type="compositionally biased region" description="Polar residues" evidence="8">
    <location>
        <begin position="833"/>
        <end position="842"/>
    </location>
</feature>